<dbReference type="EMBL" id="AE016828">
    <property type="protein sequence ID" value="AAO90227.1"/>
    <property type="molecule type" value="Genomic_DNA"/>
</dbReference>
<dbReference type="PATRIC" id="fig|227377.7.peg.665"/>
<dbReference type="GeneID" id="1208572"/>
<proteinExistence type="predicted"/>
<dbReference type="AlphaFoldDB" id="Q83DM0"/>
<sequence>MQQRCAVEKKYKTGTIQSQLPRQIVMITYHHIGGRNGTYPLPLADSILLRDFHLALYDADENCFEQMKKVEQEGWGKVSVYPYCIGKKTGRALFNLNFHPTTNSLYPFNEEYATYGFVRDFRYGEYIFGEACKHIESIELNLLSLEEALKRSQNVGLDFLSLDVQGAEYDILEGAKDFLAKNCIGIQLEVEFVKLYQDQKTFFDIHSLLESMGFELIDLGSFGRCAPISLPLGFRGSEQPLYAEALYLKKVDVLAKDKNLDGLYKGALFSLLYKKVGLCVKFLTKAIEMNGREHDPVPLYKKCLIEIWDLYERFKNYRLPSISQLFSNKMFREYYQQKNTTNLKDEIKETLRNQITDILPTITELHKSADSQLEELLKKYGLCDVAATIKTNRFFEAKCFLDLANELELVKKEVNENLTF</sequence>
<dbReference type="KEGG" id="cbu:CBU_0683"/>
<dbReference type="PANTHER" id="PTHR36973">
    <property type="entry name" value="SLL1456 PROTEIN-RELATED"/>
    <property type="match status" value="1"/>
</dbReference>
<dbReference type="PANTHER" id="PTHR36973:SF4">
    <property type="entry name" value="NODULATION PROTEIN"/>
    <property type="match status" value="1"/>
</dbReference>
<dbReference type="OrthoDB" id="255821at2"/>
<dbReference type="eggNOG" id="COG3914">
    <property type="taxonomic scope" value="Bacteria"/>
</dbReference>
<dbReference type="InterPro" id="IPR006342">
    <property type="entry name" value="FkbM_mtfrase"/>
</dbReference>
<dbReference type="EnsemblBacteria" id="AAO90227">
    <property type="protein sequence ID" value="AAO90227"/>
    <property type="gene ID" value="CBU_0683"/>
</dbReference>
<dbReference type="Gene3D" id="3.40.50.150">
    <property type="entry name" value="Vaccinia Virus protein VP39"/>
    <property type="match status" value="1"/>
</dbReference>
<dbReference type="RefSeq" id="WP_010957734.1">
    <property type="nucleotide sequence ID" value="NC_002971.4"/>
</dbReference>
<feature type="domain" description="Methyltransferase FkbM" evidence="1">
    <location>
        <begin position="133"/>
        <end position="216"/>
    </location>
</feature>
<dbReference type="GO" id="GO:0008171">
    <property type="term" value="F:O-methyltransferase activity"/>
    <property type="evidence" value="ECO:0000318"/>
    <property type="project" value="GO_Central"/>
</dbReference>
<dbReference type="InterPro" id="IPR029063">
    <property type="entry name" value="SAM-dependent_MTases_sf"/>
</dbReference>
<dbReference type="STRING" id="227377.CBU_0683"/>
<accession>Q83DM0</accession>
<gene>
    <name evidence="2" type="ordered locus">CBU_0683</name>
</gene>
<organism evidence="2 3">
    <name type="scientific">Coxiella burnetii (strain RSA 493 / Nine Mile phase I)</name>
    <dbReference type="NCBI Taxonomy" id="227377"/>
    <lineage>
        <taxon>Bacteria</taxon>
        <taxon>Pseudomonadati</taxon>
        <taxon>Pseudomonadota</taxon>
        <taxon>Gammaproteobacteria</taxon>
        <taxon>Legionellales</taxon>
        <taxon>Coxiellaceae</taxon>
        <taxon>Coxiella</taxon>
    </lineage>
</organism>
<dbReference type="FunFam" id="3.40.50.150:FF:001212">
    <property type="match status" value="1"/>
</dbReference>
<dbReference type="SUPFAM" id="SSF53335">
    <property type="entry name" value="S-adenosyl-L-methionine-dependent methyltransferases"/>
    <property type="match status" value="1"/>
</dbReference>
<dbReference type="Proteomes" id="UP000002671">
    <property type="component" value="Chromosome"/>
</dbReference>
<dbReference type="Pfam" id="PF05050">
    <property type="entry name" value="Methyltransf_21"/>
    <property type="match status" value="1"/>
</dbReference>
<name>Q83DM0_COXBU</name>
<reference evidence="2 3" key="1">
    <citation type="journal article" date="2003" name="Proc. Natl. Acad. Sci. U.S.A.">
        <title>Complete genome sequence of the Q-fever pathogen, Coxiella burnetii.</title>
        <authorList>
            <person name="Seshadri R."/>
            <person name="Paulsen I.T."/>
            <person name="Eisen J.A."/>
            <person name="Read T.D."/>
            <person name="Nelson K.E."/>
            <person name="Nelson W.C."/>
            <person name="Ward N.L."/>
            <person name="Tettelin H."/>
            <person name="Davidsen T.M."/>
            <person name="Beanan M.J."/>
            <person name="Deboy R.T."/>
            <person name="Daugherty S.C."/>
            <person name="Brinkac L.M."/>
            <person name="Madupu R."/>
            <person name="Dodson R.J."/>
            <person name="Khouri H.M."/>
            <person name="Lee K.H."/>
            <person name="Carty H.A."/>
            <person name="Scanlan D."/>
            <person name="Heinzen R.A."/>
            <person name="Thompson H.A."/>
            <person name="Samuel J.E."/>
            <person name="Fraser C.M."/>
            <person name="Heidelberg J.F."/>
        </authorList>
    </citation>
    <scope>NUCLEOTIDE SEQUENCE [LARGE SCALE GENOMIC DNA]</scope>
    <source>
        <strain evidence="3">RSA 493 / Nine Mile phase I</strain>
    </source>
</reference>
<dbReference type="InterPro" id="IPR053188">
    <property type="entry name" value="FkbM_Methyltransferase"/>
</dbReference>
<evidence type="ECO:0000259" key="1">
    <source>
        <dbReference type="Pfam" id="PF05050"/>
    </source>
</evidence>
<keyword evidence="3" id="KW-1185">Reference proteome</keyword>
<reference evidence="2 3" key="2">
    <citation type="journal article" date="2009" name="Infect. Immun.">
        <title>Comparative genomics reveal extensive transposon-mediated genomic plasticity and diversity among potential effector proteins within the genus Coxiella.</title>
        <authorList>
            <person name="Beare P.A."/>
            <person name="Unsworth N."/>
            <person name="Andoh M."/>
            <person name="Voth D.E."/>
            <person name="Omsland A."/>
            <person name="Gilk S.D."/>
            <person name="Williams K.P."/>
            <person name="Sobral B.W."/>
            <person name="Kupko J.J.III."/>
            <person name="Porcella S.F."/>
            <person name="Samuel J.E."/>
            <person name="Heinzen R.A."/>
        </authorList>
    </citation>
    <scope>NUCLEOTIDE SEQUENCE [LARGE SCALE GENOMIC DNA]</scope>
    <source>
        <strain evidence="3">RSA 493 / Nine Mile phase I</strain>
    </source>
</reference>
<evidence type="ECO:0000313" key="3">
    <source>
        <dbReference type="Proteomes" id="UP000002671"/>
    </source>
</evidence>
<evidence type="ECO:0000313" key="2">
    <source>
        <dbReference type="EMBL" id="AAO90227.1"/>
    </source>
</evidence>
<dbReference type="RefSeq" id="NP_819713.1">
    <property type="nucleotide sequence ID" value="NC_002971.4"/>
</dbReference>
<protein>
    <recommendedName>
        <fullName evidence="1">Methyltransferase FkbM domain-containing protein</fullName>
    </recommendedName>
</protein>
<dbReference type="HOGENOM" id="CLU_697779_0_0_6"/>